<keyword evidence="2" id="KW-1185">Reference proteome</keyword>
<reference evidence="2" key="1">
    <citation type="submission" date="2019-05" db="EMBL/GenBank/DDBJ databases">
        <title>Complete Genome Sequence of Serratia marcescens Myophage Moabite.</title>
        <authorList>
            <person name="Price L."/>
            <person name="Rohren M."/>
            <person name="Newkirk H."/>
            <person name="Liu M."/>
            <person name="Ramsey J."/>
        </authorList>
    </citation>
    <scope>NUCLEOTIDE SEQUENCE [LARGE SCALE GENOMIC DNA]</scope>
</reference>
<evidence type="ECO:0000313" key="1">
    <source>
        <dbReference type="EMBL" id="QDB71268.1"/>
    </source>
</evidence>
<name>A0A4Y5TPH3_9CAUD</name>
<accession>A0A4Y5TPH3</accession>
<organism evidence="1 2">
    <name type="scientific">Serratia phage Moabite</name>
    <dbReference type="NCBI Taxonomy" id="2587814"/>
    <lineage>
        <taxon>Viruses</taxon>
        <taxon>Duplodnaviria</taxon>
        <taxon>Heunggongvirae</taxon>
        <taxon>Uroviricota</taxon>
        <taxon>Caudoviricetes</taxon>
        <taxon>Chimalliviridae</taxon>
        <taxon>Moabitevirus</taxon>
        <taxon>Moabitevirus moabite</taxon>
    </lineage>
</organism>
<sequence>MNKTHDEATCFKKIKDGVYIVHCKDGLVDAMKDFSGEAGYRALSMEKYDVPDTYPSLVTLSVVYYGNHAYKVQFLSLSEINSAVAEMEPKEQKTYTLTIGVEVKGGSTRISKSFTLSDKVVLSASAIYLKVLDDISNDRTITDGELGLISQPIRTMAINIARNGISSSPESASTETVNLIYFITADRKLTDEQASALKELNNLFDITGN</sequence>
<protein>
    <submittedName>
        <fullName evidence="1">Uncharacterized protein</fullName>
    </submittedName>
</protein>
<dbReference type="Proteomes" id="UP000319063">
    <property type="component" value="Segment"/>
</dbReference>
<dbReference type="EMBL" id="MK994515">
    <property type="protein sequence ID" value="QDB71268.1"/>
    <property type="molecule type" value="Genomic_DNA"/>
</dbReference>
<evidence type="ECO:0000313" key="2">
    <source>
        <dbReference type="Proteomes" id="UP000319063"/>
    </source>
</evidence>
<gene>
    <name evidence="1" type="ORF">CPT_Moabite_238</name>
</gene>
<proteinExistence type="predicted"/>